<reference evidence="3 4" key="1">
    <citation type="journal article" date="2012" name="J. Bacteriol.">
        <title>Draft Genome Sequence of Novosphingobium nitrogenifigens Y88T.</title>
        <authorList>
            <person name="Strabala T.J."/>
            <person name="Macdonald L."/>
            <person name="Liu V."/>
            <person name="Smit A.M."/>
        </authorList>
    </citation>
    <scope>NUCLEOTIDE SEQUENCE [LARGE SCALE GENOMIC DNA]</scope>
    <source>
        <strain evidence="3 4">DSM 19370</strain>
    </source>
</reference>
<accession>F1Z4Y8</accession>
<dbReference type="OrthoDB" id="5288747at2"/>
<evidence type="ECO:0000313" key="3">
    <source>
        <dbReference type="EMBL" id="EGD59979.1"/>
    </source>
</evidence>
<dbReference type="InParanoid" id="F1Z4Y8"/>
<proteinExistence type="predicted"/>
<dbReference type="Proteomes" id="UP000004728">
    <property type="component" value="Unassembled WGS sequence"/>
</dbReference>
<dbReference type="InterPro" id="IPR027417">
    <property type="entry name" value="P-loop_NTPase"/>
</dbReference>
<evidence type="ECO:0000256" key="1">
    <source>
        <dbReference type="SAM" id="MobiDB-lite"/>
    </source>
</evidence>
<comment type="caution">
    <text evidence="3">The sequence shown here is derived from an EMBL/GenBank/DDBJ whole genome shotgun (WGS) entry which is preliminary data.</text>
</comment>
<dbReference type="AlphaFoldDB" id="F1Z4Y8"/>
<organism evidence="3 4">
    <name type="scientific">Novosphingobium nitrogenifigens DSM 19370</name>
    <dbReference type="NCBI Taxonomy" id="983920"/>
    <lineage>
        <taxon>Bacteria</taxon>
        <taxon>Pseudomonadati</taxon>
        <taxon>Pseudomonadota</taxon>
        <taxon>Alphaproteobacteria</taxon>
        <taxon>Sphingomonadales</taxon>
        <taxon>Sphingomonadaceae</taxon>
        <taxon>Novosphingobium</taxon>
    </lineage>
</organism>
<feature type="domain" description="CobQ/CobB/MinD/ParA nucleotide binding" evidence="2">
    <location>
        <begin position="7"/>
        <end position="201"/>
    </location>
</feature>
<dbReference type="InterPro" id="IPR050678">
    <property type="entry name" value="DNA_Partitioning_ATPase"/>
</dbReference>
<evidence type="ECO:0000259" key="2">
    <source>
        <dbReference type="Pfam" id="PF01656"/>
    </source>
</evidence>
<protein>
    <submittedName>
        <fullName evidence="3">Putative ATPase</fullName>
    </submittedName>
</protein>
<keyword evidence="4" id="KW-1185">Reference proteome</keyword>
<dbReference type="PANTHER" id="PTHR13696:SF99">
    <property type="entry name" value="COBYRINIC ACID AC-DIAMIDE SYNTHASE"/>
    <property type="match status" value="1"/>
</dbReference>
<feature type="region of interest" description="Disordered" evidence="1">
    <location>
        <begin position="232"/>
        <end position="263"/>
    </location>
</feature>
<dbReference type="SUPFAM" id="SSF52540">
    <property type="entry name" value="P-loop containing nucleoside triphosphate hydrolases"/>
    <property type="match status" value="1"/>
</dbReference>
<name>F1Z4Y8_9SPHN</name>
<dbReference type="PANTHER" id="PTHR13696">
    <property type="entry name" value="P-LOOP CONTAINING NUCLEOSIDE TRIPHOSPHATE HYDROLASE"/>
    <property type="match status" value="1"/>
</dbReference>
<dbReference type="HOGENOM" id="CLU_1132700_0_0_5"/>
<dbReference type="InterPro" id="IPR002586">
    <property type="entry name" value="CobQ/CobB/MinD/ParA_Nub-bd_dom"/>
</dbReference>
<gene>
    <name evidence="3" type="ORF">Y88_1853</name>
</gene>
<feature type="compositionally biased region" description="Low complexity" evidence="1">
    <location>
        <begin position="252"/>
        <end position="263"/>
    </location>
</feature>
<dbReference type="STRING" id="983920.Y88_1853"/>
<evidence type="ECO:0000313" key="4">
    <source>
        <dbReference type="Proteomes" id="UP000004728"/>
    </source>
</evidence>
<dbReference type="eggNOG" id="COG1192">
    <property type="taxonomic scope" value="Bacteria"/>
</dbReference>
<sequence>MPLILCHSPKGGVGTSFIAAGLAQGLSQLGREVVLLDMTAQGGVKHYFGLSPDHPLPDLEDDVIDQVAVGGVSLRSGRRASAQEDFAEALRSGDLPFDGETFYIADVASGDFALARLLQRHARLHVCALLPAAMSLALLPQVSPGRRLDTLDRTVFVLNQLDETRRFARHAALFLRELLGDNLIAQIHRDEAVNEAVGMQQTLARYAPASLALADVRKLAGIVDVLTRQEPAVRDEIGSDGGPTGEGDNRGSSSRSSASSEAA</sequence>
<dbReference type="RefSeq" id="WP_008068838.1">
    <property type="nucleotide sequence ID" value="NZ_AQWK01000005.1"/>
</dbReference>
<dbReference type="Gene3D" id="3.40.50.300">
    <property type="entry name" value="P-loop containing nucleotide triphosphate hydrolases"/>
    <property type="match status" value="1"/>
</dbReference>
<dbReference type="EMBL" id="AEWJ01000023">
    <property type="protein sequence ID" value="EGD59979.1"/>
    <property type="molecule type" value="Genomic_DNA"/>
</dbReference>
<dbReference type="Pfam" id="PF01656">
    <property type="entry name" value="CbiA"/>
    <property type="match status" value="1"/>
</dbReference>